<keyword evidence="4 5" id="KW-0472">Membrane</keyword>
<evidence type="ECO:0000256" key="1">
    <source>
        <dbReference type="ARBA" id="ARBA00004141"/>
    </source>
</evidence>
<evidence type="ECO:0000256" key="5">
    <source>
        <dbReference type="SAM" id="Phobius"/>
    </source>
</evidence>
<comment type="subcellular location">
    <subcellularLocation>
        <location evidence="1">Membrane</location>
        <topology evidence="1">Multi-pass membrane protein</topology>
    </subcellularLocation>
</comment>
<feature type="transmembrane region" description="Helical" evidence="5">
    <location>
        <begin position="141"/>
        <end position="165"/>
    </location>
</feature>
<organism evidence="7 8">
    <name type="scientific">Candidatus Rhabdochlamydia oedothoracis</name>
    <dbReference type="NCBI Taxonomy" id="2720720"/>
    <lineage>
        <taxon>Bacteria</taxon>
        <taxon>Pseudomonadati</taxon>
        <taxon>Chlamydiota</taxon>
        <taxon>Chlamydiia</taxon>
        <taxon>Parachlamydiales</taxon>
        <taxon>Candidatus Rhabdochlamydiaceae</taxon>
        <taxon>Candidatus Rhabdochlamydia</taxon>
    </lineage>
</organism>
<feature type="transmembrane region" description="Helical" evidence="5">
    <location>
        <begin position="101"/>
        <end position="121"/>
    </location>
</feature>
<feature type="transmembrane region" description="Helical" evidence="5">
    <location>
        <begin position="31"/>
        <end position="49"/>
    </location>
</feature>
<evidence type="ECO:0000256" key="2">
    <source>
        <dbReference type="ARBA" id="ARBA00022692"/>
    </source>
</evidence>
<evidence type="ECO:0000256" key="3">
    <source>
        <dbReference type="ARBA" id="ARBA00022989"/>
    </source>
</evidence>
<proteinExistence type="predicted"/>
<dbReference type="InterPro" id="IPR006977">
    <property type="entry name" value="Yip1_dom"/>
</dbReference>
<feature type="domain" description="Yip1" evidence="6">
    <location>
        <begin position="6"/>
        <end position="192"/>
    </location>
</feature>
<gene>
    <name evidence="7" type="ORF">RHABOEDO_001187</name>
</gene>
<dbReference type="Pfam" id="PF04893">
    <property type="entry name" value="Yip1"/>
    <property type="match status" value="1"/>
</dbReference>
<protein>
    <submittedName>
        <fullName evidence="7">Yip1 domain</fullName>
    </submittedName>
</protein>
<sequence length="205" mass="23042">MHPWRDIWTKPRATIQALVAKDPSYGFNRLSWIYGITIALSFSKMFSLITLYPLWVILLGSLLLGIVFGLISITITAYILHWCARLIGGNAPFKQVRCVVAWSNLPVVINILAWLLLIGVFKEQAFYSDFPAEVTLANKTGLFLLVMLGQWVAAIWSFVILIQGLREVQGFSIWKGFLNIIIPIIAVAILSILMSGVISWFITKT</sequence>
<evidence type="ECO:0000259" key="6">
    <source>
        <dbReference type="Pfam" id="PF04893"/>
    </source>
</evidence>
<feature type="transmembrane region" description="Helical" evidence="5">
    <location>
        <begin position="55"/>
        <end position="80"/>
    </location>
</feature>
<dbReference type="RefSeq" id="WP_215217359.1">
    <property type="nucleotide sequence ID" value="NZ_CP075587.1"/>
</dbReference>
<keyword evidence="2 5" id="KW-0812">Transmembrane</keyword>
<evidence type="ECO:0000313" key="8">
    <source>
        <dbReference type="Proteomes" id="UP000826014"/>
    </source>
</evidence>
<name>A0ABX8V123_9BACT</name>
<keyword evidence="8" id="KW-1185">Reference proteome</keyword>
<accession>A0ABX8V123</accession>
<keyword evidence="3 5" id="KW-1133">Transmembrane helix</keyword>
<reference evidence="7 8" key="1">
    <citation type="journal article" date="2022" name="bioRxiv">
        <title>Ecology and evolution of chlamydial symbionts of arthropods.</title>
        <authorList>
            <person name="Halter T."/>
            <person name="Koestlbacher S."/>
            <person name="Collingro A."/>
            <person name="Sixt B.S."/>
            <person name="Toenshoff E.R."/>
            <person name="Hendrickx F."/>
            <person name="Kostanjsek R."/>
            <person name="Horn M."/>
        </authorList>
    </citation>
    <scope>NUCLEOTIDE SEQUENCE [LARGE SCALE GENOMIC DNA]</scope>
    <source>
        <strain evidence="7">W744xW776</strain>
    </source>
</reference>
<feature type="transmembrane region" description="Helical" evidence="5">
    <location>
        <begin position="177"/>
        <end position="202"/>
    </location>
</feature>
<dbReference type="Proteomes" id="UP000826014">
    <property type="component" value="Chromosome"/>
</dbReference>
<evidence type="ECO:0000313" key="7">
    <source>
        <dbReference type="EMBL" id="QYF48944.1"/>
    </source>
</evidence>
<dbReference type="EMBL" id="CP075587">
    <property type="protein sequence ID" value="QYF48944.1"/>
    <property type="molecule type" value="Genomic_DNA"/>
</dbReference>
<evidence type="ECO:0000256" key="4">
    <source>
        <dbReference type="ARBA" id="ARBA00023136"/>
    </source>
</evidence>